<dbReference type="InterPro" id="IPR010226">
    <property type="entry name" value="NADH_quinone_OxRdtase_chainI"/>
</dbReference>
<dbReference type="Gene3D" id="3.30.70.3270">
    <property type="match status" value="1"/>
</dbReference>
<evidence type="ECO:0000313" key="9">
    <source>
        <dbReference type="Proteomes" id="UP000189739"/>
    </source>
</evidence>
<evidence type="ECO:0000256" key="2">
    <source>
        <dbReference type="ARBA" id="ARBA00022723"/>
    </source>
</evidence>
<dbReference type="Pfam" id="PF12838">
    <property type="entry name" value="Fer4_7"/>
    <property type="match status" value="1"/>
</dbReference>
<feature type="domain" description="4Fe-4S ferredoxin-type" evidence="7">
    <location>
        <begin position="115"/>
        <end position="144"/>
    </location>
</feature>
<dbReference type="SUPFAM" id="SSF54862">
    <property type="entry name" value="4Fe-4S ferredoxins"/>
    <property type="match status" value="1"/>
</dbReference>
<gene>
    <name evidence="8" type="ORF">BC343_16920</name>
</gene>
<keyword evidence="1" id="KW-0004">4Fe-4S</keyword>
<dbReference type="PROSITE" id="PS51379">
    <property type="entry name" value="4FE4S_FER_2"/>
    <property type="match status" value="2"/>
</dbReference>
<keyword evidence="2" id="KW-0479">Metal-binding</keyword>
<evidence type="ECO:0000256" key="3">
    <source>
        <dbReference type="ARBA" id="ARBA00022737"/>
    </source>
</evidence>
<dbReference type="GO" id="GO:0016020">
    <property type="term" value="C:membrane"/>
    <property type="evidence" value="ECO:0007669"/>
    <property type="project" value="InterPro"/>
</dbReference>
<dbReference type="OrthoDB" id="9808559at2"/>
<reference evidence="8 9" key="1">
    <citation type="submission" date="2016-07" db="EMBL/GenBank/DDBJ databases">
        <title>Genomic analysis of zinc-resistant bacterium Mucilaginibacter pedocola TBZ30.</title>
        <authorList>
            <person name="Huang J."/>
            <person name="Tang J."/>
        </authorList>
    </citation>
    <scope>NUCLEOTIDE SEQUENCE [LARGE SCALE GENOMIC DNA]</scope>
    <source>
        <strain evidence="8 9">TBZ30</strain>
    </source>
</reference>
<dbReference type="InterPro" id="IPR017900">
    <property type="entry name" value="4Fe4S_Fe_S_CS"/>
</dbReference>
<proteinExistence type="predicted"/>
<dbReference type="STRING" id="1792845.BC343_16920"/>
<feature type="compositionally biased region" description="Basic and acidic residues" evidence="6">
    <location>
        <begin position="178"/>
        <end position="219"/>
    </location>
</feature>
<organism evidence="8 9">
    <name type="scientific">Mucilaginibacter pedocola</name>
    <dbReference type="NCBI Taxonomy" id="1792845"/>
    <lineage>
        <taxon>Bacteria</taxon>
        <taxon>Pseudomonadati</taxon>
        <taxon>Bacteroidota</taxon>
        <taxon>Sphingobacteriia</taxon>
        <taxon>Sphingobacteriales</taxon>
        <taxon>Sphingobacteriaceae</taxon>
        <taxon>Mucilaginibacter</taxon>
    </lineage>
</organism>
<dbReference type="PANTHER" id="PTHR10849">
    <property type="entry name" value="NADH DEHYDROGENASE UBIQUINONE IRON-SULFUR PROTEIN 8, MITOCHONDRIAL"/>
    <property type="match status" value="1"/>
</dbReference>
<evidence type="ECO:0000256" key="4">
    <source>
        <dbReference type="ARBA" id="ARBA00023004"/>
    </source>
</evidence>
<keyword evidence="9" id="KW-1185">Reference proteome</keyword>
<dbReference type="RefSeq" id="WP_078351075.1">
    <property type="nucleotide sequence ID" value="NZ_MBTF01000037.1"/>
</dbReference>
<evidence type="ECO:0000256" key="5">
    <source>
        <dbReference type="ARBA" id="ARBA00023014"/>
    </source>
</evidence>
<dbReference type="Proteomes" id="UP000189739">
    <property type="component" value="Unassembled WGS sequence"/>
</dbReference>
<evidence type="ECO:0000313" key="8">
    <source>
        <dbReference type="EMBL" id="OOQ57201.1"/>
    </source>
</evidence>
<sequence length="228" mass="25440">MVNKFLNGLNTAWRGLTLTLKHLFVGNFKRKVVSVTDNNYFKLQEDTNTIQYPKQALPSPEVGRYQLDVEIDDCIVCDLCAKVCPVNCIDIESIKSTEGSIGETSDGSKKMLYAAKFDIDMAKCMYCGLCTIVCPTECIVMTNQYDKTVFELSDLTYQFSDMAPEAVAEKKMLVEKQNAEREAAKEAKKKADEAKRQADEAKKKAEEEKRKADENKGGEEDGEGGVLA</sequence>
<dbReference type="AlphaFoldDB" id="A0A1S9P8B6"/>
<feature type="region of interest" description="Disordered" evidence="6">
    <location>
        <begin position="178"/>
        <end position="228"/>
    </location>
</feature>
<accession>A0A1S9P8B6</accession>
<dbReference type="GO" id="GO:0051539">
    <property type="term" value="F:4 iron, 4 sulfur cluster binding"/>
    <property type="evidence" value="ECO:0007669"/>
    <property type="project" value="UniProtKB-KW"/>
</dbReference>
<protein>
    <submittedName>
        <fullName evidence="8">4Fe-4S ferredoxin</fullName>
    </submittedName>
</protein>
<name>A0A1S9P8B6_9SPHI</name>
<dbReference type="EMBL" id="MBTF01000037">
    <property type="protein sequence ID" value="OOQ57201.1"/>
    <property type="molecule type" value="Genomic_DNA"/>
</dbReference>
<evidence type="ECO:0000259" key="7">
    <source>
        <dbReference type="PROSITE" id="PS51379"/>
    </source>
</evidence>
<dbReference type="InterPro" id="IPR017896">
    <property type="entry name" value="4Fe4S_Fe-S-bd"/>
</dbReference>
<dbReference type="PROSITE" id="PS00198">
    <property type="entry name" value="4FE4S_FER_1"/>
    <property type="match status" value="1"/>
</dbReference>
<evidence type="ECO:0000256" key="1">
    <source>
        <dbReference type="ARBA" id="ARBA00022485"/>
    </source>
</evidence>
<keyword evidence="5" id="KW-0411">Iron-sulfur</keyword>
<keyword evidence="4" id="KW-0408">Iron</keyword>
<comment type="caution">
    <text evidence="8">The sequence shown here is derived from an EMBL/GenBank/DDBJ whole genome shotgun (WGS) entry which is preliminary data.</text>
</comment>
<keyword evidence="3" id="KW-0677">Repeat</keyword>
<feature type="domain" description="4Fe-4S ferredoxin-type" evidence="7">
    <location>
        <begin position="63"/>
        <end position="94"/>
    </location>
</feature>
<evidence type="ECO:0000256" key="6">
    <source>
        <dbReference type="SAM" id="MobiDB-lite"/>
    </source>
</evidence>
<dbReference type="GO" id="GO:0016651">
    <property type="term" value="F:oxidoreductase activity, acting on NAD(P)H"/>
    <property type="evidence" value="ECO:0007669"/>
    <property type="project" value="InterPro"/>
</dbReference>
<dbReference type="GO" id="GO:0046872">
    <property type="term" value="F:metal ion binding"/>
    <property type="evidence" value="ECO:0007669"/>
    <property type="project" value="UniProtKB-KW"/>
</dbReference>